<dbReference type="PANTHER" id="PTHR28627:SF1">
    <property type="entry name" value="CYTOCHROME C OXIDASE ASSEMBLY FACTOR 5"/>
    <property type="match status" value="1"/>
</dbReference>
<keyword evidence="4" id="KW-1015">Disulfide bond</keyword>
<dbReference type="GO" id="GO:0033617">
    <property type="term" value="P:mitochondrial respiratory chain complex IV assembly"/>
    <property type="evidence" value="ECO:0007669"/>
    <property type="project" value="TreeGrafter"/>
</dbReference>
<comment type="similarity">
    <text evidence="2">Belongs to the PET191 family.</text>
</comment>
<evidence type="ECO:0000256" key="4">
    <source>
        <dbReference type="ARBA" id="ARBA00023157"/>
    </source>
</evidence>
<dbReference type="Proteomes" id="UP001174909">
    <property type="component" value="Unassembled WGS sequence"/>
</dbReference>
<dbReference type="PANTHER" id="PTHR28627">
    <property type="entry name" value="CYTOCHROME C OXIDASE ASSEMBLY FACTOR 5"/>
    <property type="match status" value="1"/>
</dbReference>
<keyword evidence="6" id="KW-1185">Reference proteome</keyword>
<dbReference type="InterPro" id="IPR018793">
    <property type="entry name" value="Cyt_c_oxidase_assmbl_Pet191"/>
</dbReference>
<feature type="non-terminal residue" evidence="5">
    <location>
        <position position="1"/>
    </location>
</feature>
<name>A0AA35SLC8_GEOBA</name>
<gene>
    <name evidence="5" type="ORF">GBAR_LOCUS18238</name>
</gene>
<dbReference type="Pfam" id="PF10203">
    <property type="entry name" value="Pet191_N"/>
    <property type="match status" value="1"/>
</dbReference>
<evidence type="ECO:0000256" key="1">
    <source>
        <dbReference type="ARBA" id="ARBA00003186"/>
    </source>
</evidence>
<accession>A0AA35SLC8</accession>
<reference evidence="5" key="1">
    <citation type="submission" date="2023-03" db="EMBL/GenBank/DDBJ databases">
        <authorList>
            <person name="Steffen K."/>
            <person name="Cardenas P."/>
        </authorList>
    </citation>
    <scope>NUCLEOTIDE SEQUENCE</scope>
</reference>
<sequence>RAEEVEDGKGEGSGGVPCSGLRRELLDCLRESDCVKIHGMSPRECLQDGAPGQRAECNSFRLAFFECKRSLV</sequence>
<proteinExistence type="inferred from homology"/>
<evidence type="ECO:0000313" key="6">
    <source>
        <dbReference type="Proteomes" id="UP001174909"/>
    </source>
</evidence>
<protein>
    <recommendedName>
        <fullName evidence="3">Cytochrome c oxidase assembly factor 5</fullName>
    </recommendedName>
</protein>
<evidence type="ECO:0000313" key="5">
    <source>
        <dbReference type="EMBL" id="CAI8032225.1"/>
    </source>
</evidence>
<dbReference type="GO" id="GO:0005739">
    <property type="term" value="C:mitochondrion"/>
    <property type="evidence" value="ECO:0007669"/>
    <property type="project" value="TreeGrafter"/>
</dbReference>
<evidence type="ECO:0000256" key="2">
    <source>
        <dbReference type="ARBA" id="ARBA00007785"/>
    </source>
</evidence>
<comment type="function">
    <text evidence="1">Involved in an early step of the mitochondrial complex IV assembly process.</text>
</comment>
<comment type="caution">
    <text evidence="5">The sequence shown here is derived from an EMBL/GenBank/DDBJ whole genome shotgun (WGS) entry which is preliminary data.</text>
</comment>
<organism evidence="5 6">
    <name type="scientific">Geodia barretti</name>
    <name type="common">Barrett's horny sponge</name>
    <dbReference type="NCBI Taxonomy" id="519541"/>
    <lineage>
        <taxon>Eukaryota</taxon>
        <taxon>Metazoa</taxon>
        <taxon>Porifera</taxon>
        <taxon>Demospongiae</taxon>
        <taxon>Heteroscleromorpha</taxon>
        <taxon>Tetractinellida</taxon>
        <taxon>Astrophorina</taxon>
        <taxon>Geodiidae</taxon>
        <taxon>Geodia</taxon>
    </lineage>
</organism>
<evidence type="ECO:0000256" key="3">
    <source>
        <dbReference type="ARBA" id="ARBA00021904"/>
    </source>
</evidence>
<dbReference type="EMBL" id="CASHTH010002589">
    <property type="protein sequence ID" value="CAI8032225.1"/>
    <property type="molecule type" value="Genomic_DNA"/>
</dbReference>
<dbReference type="AlphaFoldDB" id="A0AA35SLC8"/>